<feature type="region of interest" description="Disordered" evidence="1">
    <location>
        <begin position="45"/>
        <end position="91"/>
    </location>
</feature>
<dbReference type="Proteomes" id="UP000053872">
    <property type="component" value="Unassembled WGS sequence"/>
</dbReference>
<reference evidence="2 3" key="1">
    <citation type="journal article" date="2013" name="Science">
        <title>Genomic diversity and evolution of the head crest in the rock pigeon.</title>
        <authorList>
            <person name="Shapiro M.D."/>
            <person name="Kronenberg Z."/>
            <person name="Li C."/>
            <person name="Domyan E.T."/>
            <person name="Pan H."/>
            <person name="Campbell M."/>
            <person name="Tan H."/>
            <person name="Huff C.D."/>
            <person name="Hu H."/>
            <person name="Vickrey A.I."/>
            <person name="Nielsen S.C."/>
            <person name="Stringham S.A."/>
            <person name="Hu H."/>
            <person name="Willerslev E."/>
            <person name="Gilbert M.T."/>
            <person name="Yandell M."/>
            <person name="Zhang G."/>
            <person name="Wang J."/>
        </authorList>
    </citation>
    <scope>NUCLEOTIDE SEQUENCE [LARGE SCALE GENOMIC DNA]</scope>
    <source>
        <tissue evidence="2">Blood</tissue>
    </source>
</reference>
<feature type="compositionally biased region" description="Acidic residues" evidence="1">
    <location>
        <begin position="54"/>
        <end position="73"/>
    </location>
</feature>
<evidence type="ECO:0000256" key="1">
    <source>
        <dbReference type="SAM" id="MobiDB-lite"/>
    </source>
</evidence>
<keyword evidence="3" id="KW-1185">Reference proteome</keyword>
<name>A0A2I0LHU4_COLLI</name>
<organism evidence="2 3">
    <name type="scientific">Columba livia</name>
    <name type="common">Rock dove</name>
    <dbReference type="NCBI Taxonomy" id="8932"/>
    <lineage>
        <taxon>Eukaryota</taxon>
        <taxon>Metazoa</taxon>
        <taxon>Chordata</taxon>
        <taxon>Craniata</taxon>
        <taxon>Vertebrata</taxon>
        <taxon>Euteleostomi</taxon>
        <taxon>Archelosauria</taxon>
        <taxon>Archosauria</taxon>
        <taxon>Dinosauria</taxon>
        <taxon>Saurischia</taxon>
        <taxon>Theropoda</taxon>
        <taxon>Coelurosauria</taxon>
        <taxon>Aves</taxon>
        <taxon>Neognathae</taxon>
        <taxon>Neoaves</taxon>
        <taxon>Columbimorphae</taxon>
        <taxon>Columbiformes</taxon>
        <taxon>Columbidae</taxon>
        <taxon>Columba</taxon>
    </lineage>
</organism>
<dbReference type="AlphaFoldDB" id="A0A2I0LHU4"/>
<dbReference type="EMBL" id="AKCR02000511">
    <property type="protein sequence ID" value="PKK17011.1"/>
    <property type="molecule type" value="Genomic_DNA"/>
</dbReference>
<dbReference type="InParanoid" id="A0A2I0LHU4"/>
<proteinExistence type="predicted"/>
<accession>A0A2I0LHU4</accession>
<evidence type="ECO:0000313" key="2">
    <source>
        <dbReference type="EMBL" id="PKK17011.1"/>
    </source>
</evidence>
<comment type="caution">
    <text evidence="2">The sequence shown here is derived from an EMBL/GenBank/DDBJ whole genome shotgun (WGS) entry which is preliminary data.</text>
</comment>
<protein>
    <submittedName>
        <fullName evidence="2">Thymocyte expressed, positive selection associated 1</fullName>
    </submittedName>
</protein>
<sequence length="127" mass="13856">MSLWSPHVTALMSLQGDPPPGAAAMEGTSVLSPSWWEKRRAWARQSRSWRPTAPDEDDVAPNEDDVAPDEDEVAPATRHVPELPAPDLDDVFLEGSPSRKIETWLQEAVGASRTVASVSPPLPLNPR</sequence>
<gene>
    <name evidence="2" type="primary">TESPA1</name>
    <name evidence="2" type="ORF">A306_00015122</name>
</gene>
<evidence type="ECO:0000313" key="3">
    <source>
        <dbReference type="Proteomes" id="UP000053872"/>
    </source>
</evidence>